<dbReference type="InParanoid" id="A0A0P0XFL1"/>
<dbReference type="EMBL" id="AP014964">
    <property type="protein sequence ID" value="BAT05286.1"/>
    <property type="molecule type" value="Genomic_DNA"/>
</dbReference>
<keyword evidence="3" id="KW-1185">Reference proteome</keyword>
<evidence type="ECO:0000313" key="3">
    <source>
        <dbReference type="Proteomes" id="UP000059680"/>
    </source>
</evidence>
<reference evidence="2 3" key="3">
    <citation type="journal article" date="2013" name="Rice">
        <title>Improvement of the Oryza sativa Nipponbare reference genome using next generation sequence and optical map data.</title>
        <authorList>
            <person name="Kawahara Y."/>
            <person name="de la Bastide M."/>
            <person name="Hamilton J.P."/>
            <person name="Kanamori H."/>
            <person name="McCombie W.R."/>
            <person name="Ouyang S."/>
            <person name="Schwartz D.C."/>
            <person name="Tanaka T."/>
            <person name="Wu J."/>
            <person name="Zhou S."/>
            <person name="Childs K.L."/>
            <person name="Davidson R.M."/>
            <person name="Lin H."/>
            <person name="Quesada-Ocampo L."/>
            <person name="Vaillancourt B."/>
            <person name="Sakai H."/>
            <person name="Lee S.S."/>
            <person name="Kim J."/>
            <person name="Numa H."/>
            <person name="Itoh T."/>
            <person name="Buell C.R."/>
            <person name="Matsumoto T."/>
        </authorList>
    </citation>
    <scope>NUCLEOTIDE SEQUENCE [LARGE SCALE GENOMIC DNA]</scope>
    <source>
        <strain evidence="3">cv. Nipponbare</strain>
    </source>
</reference>
<feature type="non-terminal residue" evidence="2">
    <location>
        <position position="1"/>
    </location>
</feature>
<dbReference type="eggNOG" id="ENOG502R57Y">
    <property type="taxonomic scope" value="Eukaryota"/>
</dbReference>
<protein>
    <submittedName>
        <fullName evidence="2">Os08g0391000 protein</fullName>
    </submittedName>
</protein>
<feature type="compositionally biased region" description="Polar residues" evidence="1">
    <location>
        <begin position="53"/>
        <end position="69"/>
    </location>
</feature>
<dbReference type="Proteomes" id="UP000059680">
    <property type="component" value="Chromosome 8"/>
</dbReference>
<accession>A0A0P0XFL1</accession>
<feature type="region of interest" description="Disordered" evidence="1">
    <location>
        <begin position="37"/>
        <end position="99"/>
    </location>
</feature>
<reference evidence="3" key="1">
    <citation type="journal article" date="2005" name="Nature">
        <title>The map-based sequence of the rice genome.</title>
        <authorList>
            <consortium name="International rice genome sequencing project (IRGSP)"/>
            <person name="Matsumoto T."/>
            <person name="Wu J."/>
            <person name="Kanamori H."/>
            <person name="Katayose Y."/>
            <person name="Fujisawa M."/>
            <person name="Namiki N."/>
            <person name="Mizuno H."/>
            <person name="Yamamoto K."/>
            <person name="Antonio B.A."/>
            <person name="Baba T."/>
            <person name="Sakata K."/>
            <person name="Nagamura Y."/>
            <person name="Aoki H."/>
            <person name="Arikawa K."/>
            <person name="Arita K."/>
            <person name="Bito T."/>
            <person name="Chiden Y."/>
            <person name="Fujitsuka N."/>
            <person name="Fukunaka R."/>
            <person name="Hamada M."/>
            <person name="Harada C."/>
            <person name="Hayashi A."/>
            <person name="Hijishita S."/>
            <person name="Honda M."/>
            <person name="Hosokawa S."/>
            <person name="Ichikawa Y."/>
            <person name="Idonuma A."/>
            <person name="Iijima M."/>
            <person name="Ikeda M."/>
            <person name="Ikeno M."/>
            <person name="Ito K."/>
            <person name="Ito S."/>
            <person name="Ito T."/>
            <person name="Ito Y."/>
            <person name="Ito Y."/>
            <person name="Iwabuchi A."/>
            <person name="Kamiya K."/>
            <person name="Karasawa W."/>
            <person name="Kurita K."/>
            <person name="Katagiri S."/>
            <person name="Kikuta A."/>
            <person name="Kobayashi H."/>
            <person name="Kobayashi N."/>
            <person name="Machita K."/>
            <person name="Maehara T."/>
            <person name="Masukawa M."/>
            <person name="Mizubayashi T."/>
            <person name="Mukai Y."/>
            <person name="Nagasaki H."/>
            <person name="Nagata Y."/>
            <person name="Naito S."/>
            <person name="Nakashima M."/>
            <person name="Nakama Y."/>
            <person name="Nakamichi Y."/>
            <person name="Nakamura M."/>
            <person name="Meguro A."/>
            <person name="Negishi M."/>
            <person name="Ohta I."/>
            <person name="Ohta T."/>
            <person name="Okamoto M."/>
            <person name="Ono N."/>
            <person name="Saji S."/>
            <person name="Sakaguchi M."/>
            <person name="Sakai K."/>
            <person name="Shibata M."/>
            <person name="Shimokawa T."/>
            <person name="Song J."/>
            <person name="Takazaki Y."/>
            <person name="Terasawa K."/>
            <person name="Tsugane M."/>
            <person name="Tsuji K."/>
            <person name="Ueda S."/>
            <person name="Waki K."/>
            <person name="Yamagata H."/>
            <person name="Yamamoto M."/>
            <person name="Yamamoto S."/>
            <person name="Yamane H."/>
            <person name="Yoshiki S."/>
            <person name="Yoshihara R."/>
            <person name="Yukawa K."/>
            <person name="Zhong H."/>
            <person name="Yano M."/>
            <person name="Yuan Q."/>
            <person name="Ouyang S."/>
            <person name="Liu J."/>
            <person name="Jones K.M."/>
            <person name="Gansberger K."/>
            <person name="Moffat K."/>
            <person name="Hill J."/>
            <person name="Bera J."/>
            <person name="Fadrosh D."/>
            <person name="Jin S."/>
            <person name="Johri S."/>
            <person name="Kim M."/>
            <person name="Overton L."/>
            <person name="Reardon M."/>
            <person name="Tsitrin T."/>
            <person name="Vuong H."/>
            <person name="Weaver B."/>
            <person name="Ciecko A."/>
            <person name="Tallon L."/>
            <person name="Jackson J."/>
            <person name="Pai G."/>
            <person name="Aken S.V."/>
            <person name="Utterback T."/>
            <person name="Reidmuller S."/>
            <person name="Feldblyum T."/>
            <person name="Hsiao J."/>
            <person name="Zismann V."/>
            <person name="Iobst S."/>
            <person name="de Vazeille A.R."/>
            <person name="Buell C.R."/>
            <person name="Ying K."/>
            <person name="Li Y."/>
            <person name="Lu T."/>
            <person name="Huang Y."/>
            <person name="Zhao Q."/>
            <person name="Feng Q."/>
            <person name="Zhang L."/>
            <person name="Zhu J."/>
            <person name="Weng Q."/>
            <person name="Mu J."/>
            <person name="Lu Y."/>
            <person name="Fan D."/>
            <person name="Liu Y."/>
            <person name="Guan J."/>
            <person name="Zhang Y."/>
            <person name="Yu S."/>
            <person name="Liu X."/>
            <person name="Zhang Y."/>
            <person name="Hong G."/>
            <person name="Han B."/>
            <person name="Choisne N."/>
            <person name="Demange N."/>
            <person name="Orjeda G."/>
            <person name="Samain S."/>
            <person name="Cattolico L."/>
            <person name="Pelletier E."/>
            <person name="Couloux A."/>
            <person name="Segurens B."/>
            <person name="Wincker P."/>
            <person name="D'Hont A."/>
            <person name="Scarpelli C."/>
            <person name="Weissenbach J."/>
            <person name="Salanoubat M."/>
            <person name="Quetier F."/>
            <person name="Yu Y."/>
            <person name="Kim H.R."/>
            <person name="Rambo T."/>
            <person name="Currie J."/>
            <person name="Collura K."/>
            <person name="Luo M."/>
            <person name="Yang T."/>
            <person name="Ammiraju J.S.S."/>
            <person name="Engler F."/>
            <person name="Soderlund C."/>
            <person name="Wing R.A."/>
            <person name="Palmer L.E."/>
            <person name="de la Bastide M."/>
            <person name="Spiegel L."/>
            <person name="Nascimento L."/>
            <person name="Zutavern T."/>
            <person name="O'Shaughnessy A."/>
            <person name="Dike S."/>
            <person name="Dedhia N."/>
            <person name="Preston R."/>
            <person name="Balija V."/>
            <person name="McCombie W.R."/>
            <person name="Chow T."/>
            <person name="Chen H."/>
            <person name="Chung M."/>
            <person name="Chen C."/>
            <person name="Shaw J."/>
            <person name="Wu H."/>
            <person name="Hsiao K."/>
            <person name="Chao Y."/>
            <person name="Chu M."/>
            <person name="Cheng C."/>
            <person name="Hour A."/>
            <person name="Lee P."/>
            <person name="Lin S."/>
            <person name="Lin Y."/>
            <person name="Liou J."/>
            <person name="Liu S."/>
            <person name="Hsing Y."/>
            <person name="Raghuvanshi S."/>
            <person name="Mohanty A."/>
            <person name="Bharti A.K."/>
            <person name="Gaur A."/>
            <person name="Gupta V."/>
            <person name="Kumar D."/>
            <person name="Ravi V."/>
            <person name="Vij S."/>
            <person name="Kapur A."/>
            <person name="Khurana P."/>
            <person name="Khurana P."/>
            <person name="Khurana J.P."/>
            <person name="Tyagi A.K."/>
            <person name="Gaikwad K."/>
            <person name="Singh A."/>
            <person name="Dalal V."/>
            <person name="Srivastava S."/>
            <person name="Dixit A."/>
            <person name="Pal A.K."/>
            <person name="Ghazi I.A."/>
            <person name="Yadav M."/>
            <person name="Pandit A."/>
            <person name="Bhargava A."/>
            <person name="Sureshbabu K."/>
            <person name="Batra K."/>
            <person name="Sharma T.R."/>
            <person name="Mohapatra T."/>
            <person name="Singh N.K."/>
            <person name="Messing J."/>
            <person name="Nelson A.B."/>
            <person name="Fuks G."/>
            <person name="Kavchok S."/>
            <person name="Keizer G."/>
            <person name="Linton E."/>
            <person name="Llaca V."/>
            <person name="Song R."/>
            <person name="Tanyolac B."/>
            <person name="Young S."/>
            <person name="Ho-Il K."/>
            <person name="Hahn J.H."/>
            <person name="Sangsakoo G."/>
            <person name="Vanavichit A."/>
            <person name="de Mattos Luiz.A.T."/>
            <person name="Zimmer P.D."/>
            <person name="Malone G."/>
            <person name="Dellagostin O."/>
            <person name="de Oliveira A.C."/>
            <person name="Bevan M."/>
            <person name="Bancroft I."/>
            <person name="Minx P."/>
            <person name="Cordum H."/>
            <person name="Wilson R."/>
            <person name="Cheng Z."/>
            <person name="Jin W."/>
            <person name="Jiang J."/>
            <person name="Leong S.A."/>
            <person name="Iwama H."/>
            <person name="Gojobori T."/>
            <person name="Itoh T."/>
            <person name="Niimura Y."/>
            <person name="Fujii Y."/>
            <person name="Habara T."/>
            <person name="Sakai H."/>
            <person name="Sato Y."/>
            <person name="Wilson G."/>
            <person name="Kumar K."/>
            <person name="McCouch S."/>
            <person name="Juretic N."/>
            <person name="Hoen D."/>
            <person name="Wright S."/>
            <person name="Bruskiewich R."/>
            <person name="Bureau T."/>
            <person name="Miyao A."/>
            <person name="Hirochika H."/>
            <person name="Nishikawa T."/>
            <person name="Kadowaki K."/>
            <person name="Sugiura M."/>
            <person name="Burr B."/>
            <person name="Sasaki T."/>
        </authorList>
    </citation>
    <scope>NUCLEOTIDE SEQUENCE [LARGE SCALE GENOMIC DNA]</scope>
    <source>
        <strain evidence="3">cv. Nipponbare</strain>
    </source>
</reference>
<name>A0A0P0XFL1_ORYSJ</name>
<evidence type="ECO:0000256" key="1">
    <source>
        <dbReference type="SAM" id="MobiDB-lite"/>
    </source>
</evidence>
<sequence length="128" mass="13175">RNSPAVVPLYTAAARAPPPPTTTGTYGLVDAYSTRKKHATDTRAGPAAPVGSTRCSTLRSRSFDTSWRKSPTFTTSAPATGGTSTHRRRGWSSSACRPPEVSCSSTVRKLGSACLVAPIVASGSGHAG</sequence>
<reference evidence="2 3" key="2">
    <citation type="journal article" date="2013" name="Plant Cell Physiol.">
        <title>Rice Annotation Project Database (RAP-DB): an integrative and interactive database for rice genomics.</title>
        <authorList>
            <person name="Sakai H."/>
            <person name="Lee S.S."/>
            <person name="Tanaka T."/>
            <person name="Numa H."/>
            <person name="Kim J."/>
            <person name="Kawahara Y."/>
            <person name="Wakimoto H."/>
            <person name="Yang C.C."/>
            <person name="Iwamoto M."/>
            <person name="Abe T."/>
            <person name="Yamada Y."/>
            <person name="Muto A."/>
            <person name="Inokuchi H."/>
            <person name="Ikemura T."/>
            <person name="Matsumoto T."/>
            <person name="Sasaki T."/>
            <person name="Itoh T."/>
        </authorList>
    </citation>
    <scope>NUCLEOTIDE SEQUENCE [LARGE SCALE GENOMIC DNA]</scope>
    <source>
        <strain evidence="3">cv. Nipponbare</strain>
    </source>
</reference>
<feature type="compositionally biased region" description="Low complexity" evidence="1">
    <location>
        <begin position="71"/>
        <end position="84"/>
    </location>
</feature>
<proteinExistence type="predicted"/>
<organism evidence="2 3">
    <name type="scientific">Oryza sativa subsp. japonica</name>
    <name type="common">Rice</name>
    <dbReference type="NCBI Taxonomy" id="39947"/>
    <lineage>
        <taxon>Eukaryota</taxon>
        <taxon>Viridiplantae</taxon>
        <taxon>Streptophyta</taxon>
        <taxon>Embryophyta</taxon>
        <taxon>Tracheophyta</taxon>
        <taxon>Spermatophyta</taxon>
        <taxon>Magnoliopsida</taxon>
        <taxon>Liliopsida</taxon>
        <taxon>Poales</taxon>
        <taxon>Poaceae</taxon>
        <taxon>BOP clade</taxon>
        <taxon>Oryzoideae</taxon>
        <taxon>Oryzeae</taxon>
        <taxon>Oryzinae</taxon>
        <taxon>Oryza</taxon>
        <taxon>Oryza sativa</taxon>
    </lineage>
</organism>
<dbReference type="PaxDb" id="39947-A0A0P0XFL1"/>
<gene>
    <name evidence="2" type="ordered locus">Os08g0391000</name>
    <name evidence="2" type="ORF">OSNPB_080391000</name>
</gene>
<evidence type="ECO:0000313" key="2">
    <source>
        <dbReference type="EMBL" id="BAT05286.1"/>
    </source>
</evidence>
<dbReference type="AlphaFoldDB" id="A0A0P0XFL1"/>
<dbReference type="STRING" id="39947.A0A0P0XFL1"/>
<dbReference type="Gramene" id="Os08t0391000-00">
    <property type="protein sequence ID" value="Os08t0391000-00"/>
    <property type="gene ID" value="Os08g0391000"/>
</dbReference>